<dbReference type="STRING" id="4081.A0A3Q7ERY6"/>
<reference evidence="1" key="2">
    <citation type="submission" date="2019-01" db="UniProtKB">
        <authorList>
            <consortium name="EnsemblPlants"/>
        </authorList>
    </citation>
    <scope>IDENTIFICATION</scope>
    <source>
        <strain evidence="1">cv. Heinz 1706</strain>
    </source>
</reference>
<organism evidence="1">
    <name type="scientific">Solanum lycopersicum</name>
    <name type="common">Tomato</name>
    <name type="synonym">Lycopersicon esculentum</name>
    <dbReference type="NCBI Taxonomy" id="4081"/>
    <lineage>
        <taxon>Eukaryota</taxon>
        <taxon>Viridiplantae</taxon>
        <taxon>Streptophyta</taxon>
        <taxon>Embryophyta</taxon>
        <taxon>Tracheophyta</taxon>
        <taxon>Spermatophyta</taxon>
        <taxon>Magnoliopsida</taxon>
        <taxon>eudicotyledons</taxon>
        <taxon>Gunneridae</taxon>
        <taxon>Pentapetalae</taxon>
        <taxon>asterids</taxon>
        <taxon>lamiids</taxon>
        <taxon>Solanales</taxon>
        <taxon>Solanaceae</taxon>
        <taxon>Solanoideae</taxon>
        <taxon>Solaneae</taxon>
        <taxon>Solanum</taxon>
        <taxon>Solanum subgen. Lycopersicon</taxon>
    </lineage>
</organism>
<sequence>MEVNPSPIMPPAFPRIMEVNPSPITPPAETQPSVPISVEHPNLAAFIQYGISNLPVSNNPAMIRQKYSSIIRHSSLKNASGVQRTVVIIIPRDQVLHFFGNQKTVEPRFCKIKTSGEYELPETELFWSTGLVFECRNL</sequence>
<dbReference type="EnsemblPlants" id="Solyc01g104430.2.1">
    <property type="protein sequence ID" value="Solyc01g104430.2.1"/>
    <property type="gene ID" value="Solyc01g104430.2"/>
</dbReference>
<accession>A0A3Q7ERY6</accession>
<reference evidence="1" key="1">
    <citation type="journal article" date="2012" name="Nature">
        <title>The tomato genome sequence provides insights into fleshy fruit evolution.</title>
        <authorList>
            <consortium name="Tomato Genome Consortium"/>
        </authorList>
    </citation>
    <scope>NUCLEOTIDE SEQUENCE [LARGE SCALE GENOMIC DNA]</scope>
    <source>
        <strain evidence="1">cv. Heinz 1706</strain>
    </source>
</reference>
<dbReference type="AlphaFoldDB" id="A0A3Q7ERY6"/>
<dbReference type="Proteomes" id="UP000004994">
    <property type="component" value="Chromosome 1"/>
</dbReference>
<keyword evidence="2" id="KW-1185">Reference proteome</keyword>
<dbReference type="Gramene" id="Solyc01g104430.2.1">
    <property type="protein sequence ID" value="Solyc01g104430.2.1"/>
    <property type="gene ID" value="Solyc01g104430.2"/>
</dbReference>
<protein>
    <submittedName>
        <fullName evidence="1">Uncharacterized protein</fullName>
    </submittedName>
</protein>
<proteinExistence type="predicted"/>
<dbReference type="InParanoid" id="A0A3Q7ERY6"/>
<evidence type="ECO:0000313" key="2">
    <source>
        <dbReference type="Proteomes" id="UP000004994"/>
    </source>
</evidence>
<evidence type="ECO:0000313" key="1">
    <source>
        <dbReference type="EnsemblPlants" id="Solyc01g104430.2.1"/>
    </source>
</evidence>
<name>A0A3Q7ERY6_SOLLC</name>